<reference evidence="2" key="2">
    <citation type="submission" date="2015-01" db="EMBL/GenBank/DDBJ databases">
        <title>Evolutionary Origins and Diversification of the Mycorrhizal Mutualists.</title>
        <authorList>
            <consortium name="DOE Joint Genome Institute"/>
            <consortium name="Mycorrhizal Genomics Consortium"/>
            <person name="Kohler A."/>
            <person name="Kuo A."/>
            <person name="Nagy L.G."/>
            <person name="Floudas D."/>
            <person name="Copeland A."/>
            <person name="Barry K.W."/>
            <person name="Cichocki N."/>
            <person name="Veneault-Fourrey C."/>
            <person name="LaButti K."/>
            <person name="Lindquist E.A."/>
            <person name="Lipzen A."/>
            <person name="Lundell T."/>
            <person name="Morin E."/>
            <person name="Murat C."/>
            <person name="Riley R."/>
            <person name="Ohm R."/>
            <person name="Sun H."/>
            <person name="Tunlid A."/>
            <person name="Henrissat B."/>
            <person name="Grigoriev I.V."/>
            <person name="Hibbett D.S."/>
            <person name="Martin F."/>
        </authorList>
    </citation>
    <scope>NUCLEOTIDE SEQUENCE [LARGE SCALE GENOMIC DNA]</scope>
    <source>
        <strain evidence="2">h7</strain>
    </source>
</reference>
<proteinExistence type="predicted"/>
<organism evidence="1 2">
    <name type="scientific">Hebeloma cylindrosporum</name>
    <dbReference type="NCBI Taxonomy" id="76867"/>
    <lineage>
        <taxon>Eukaryota</taxon>
        <taxon>Fungi</taxon>
        <taxon>Dikarya</taxon>
        <taxon>Basidiomycota</taxon>
        <taxon>Agaricomycotina</taxon>
        <taxon>Agaricomycetes</taxon>
        <taxon>Agaricomycetidae</taxon>
        <taxon>Agaricales</taxon>
        <taxon>Agaricineae</taxon>
        <taxon>Hymenogastraceae</taxon>
        <taxon>Hebeloma</taxon>
    </lineage>
</organism>
<dbReference type="EMBL" id="KN831771">
    <property type="protein sequence ID" value="KIM46455.1"/>
    <property type="molecule type" value="Genomic_DNA"/>
</dbReference>
<gene>
    <name evidence="1" type="ORF">M413DRAFT_441549</name>
</gene>
<dbReference type="AlphaFoldDB" id="A0A0C3CCE9"/>
<protein>
    <submittedName>
        <fullName evidence="1">Uncharacterized protein</fullName>
    </submittedName>
</protein>
<accession>A0A0C3CCE9</accession>
<evidence type="ECO:0000313" key="2">
    <source>
        <dbReference type="Proteomes" id="UP000053424"/>
    </source>
</evidence>
<dbReference type="HOGENOM" id="CLU_2606307_0_0_1"/>
<name>A0A0C3CCE9_HEBCY</name>
<reference evidence="1 2" key="1">
    <citation type="submission" date="2014-04" db="EMBL/GenBank/DDBJ databases">
        <authorList>
            <consortium name="DOE Joint Genome Institute"/>
            <person name="Kuo A."/>
            <person name="Gay G."/>
            <person name="Dore J."/>
            <person name="Kohler A."/>
            <person name="Nagy L.G."/>
            <person name="Floudas D."/>
            <person name="Copeland A."/>
            <person name="Barry K.W."/>
            <person name="Cichocki N."/>
            <person name="Veneault-Fourrey C."/>
            <person name="LaButti K."/>
            <person name="Lindquist E.A."/>
            <person name="Lipzen A."/>
            <person name="Lundell T."/>
            <person name="Morin E."/>
            <person name="Murat C."/>
            <person name="Sun H."/>
            <person name="Tunlid A."/>
            <person name="Henrissat B."/>
            <person name="Grigoriev I.V."/>
            <person name="Hibbett D.S."/>
            <person name="Martin F."/>
            <person name="Nordberg H.P."/>
            <person name="Cantor M.N."/>
            <person name="Hua S.X."/>
        </authorList>
    </citation>
    <scope>NUCLEOTIDE SEQUENCE [LARGE SCALE GENOMIC DNA]</scope>
    <source>
        <strain evidence="2">h7</strain>
    </source>
</reference>
<sequence>MLPGVLELLSSAIFSIRFFPRKFRCLLLTAQYPGAAFSDILGRLHSFQFIPIDMRIISTFAFGNLEHVSRFFAYVLAQQ</sequence>
<keyword evidence="2" id="KW-1185">Reference proteome</keyword>
<dbReference type="Proteomes" id="UP000053424">
    <property type="component" value="Unassembled WGS sequence"/>
</dbReference>
<evidence type="ECO:0000313" key="1">
    <source>
        <dbReference type="EMBL" id="KIM46455.1"/>
    </source>
</evidence>